<reference evidence="3 4" key="1">
    <citation type="submission" date="2024-05" db="EMBL/GenBank/DDBJ databases">
        <authorList>
            <person name="Wallberg A."/>
        </authorList>
    </citation>
    <scope>NUCLEOTIDE SEQUENCE [LARGE SCALE GENOMIC DNA]</scope>
</reference>
<dbReference type="SUPFAM" id="SSF47923">
    <property type="entry name" value="Ypt/Rab-GAP domain of gyp1p"/>
    <property type="match status" value="2"/>
</dbReference>
<evidence type="ECO:0000256" key="1">
    <source>
        <dbReference type="SAM" id="MobiDB-lite"/>
    </source>
</evidence>
<feature type="region of interest" description="Disordered" evidence="1">
    <location>
        <begin position="1"/>
        <end position="24"/>
    </location>
</feature>
<dbReference type="Gene3D" id="1.10.472.80">
    <property type="entry name" value="Ypt/Rab-GAP domain of gyp1p, domain 3"/>
    <property type="match status" value="1"/>
</dbReference>
<dbReference type="InterPro" id="IPR050302">
    <property type="entry name" value="Rab_GAP_TBC_domain"/>
</dbReference>
<dbReference type="FunFam" id="1.10.10.750:FF:000005">
    <property type="entry name" value="TBC1 domain family member 14"/>
    <property type="match status" value="1"/>
</dbReference>
<dbReference type="Gene3D" id="1.10.8.270">
    <property type="entry name" value="putative rabgap domain of human tbc1 domain family member 14 like domains"/>
    <property type="match status" value="1"/>
</dbReference>
<sequence length="347" mass="39774">MVSLAKKKEMREAKERQRAAANQKRQEEQLASALNTWNNQILPKWDAMRNHKKCRELWWLGLPSCVRGKIWKLAIGNDLNINKQLYTIMVQRSIEKLNEVNSESYEPACPSLPASQPEDNESTIDLIRLDVSRTFPHLCIFQKGGPYQDPLHHILGAYACYRPDVGYMQGMSFLAATLLLNMDESDAFACFANLLNRTTHQAFFTVNQPMMSAYYSTYEELLTANLPAVAKHLQELCVTPDMYILDWILTVFARSVPLDAAARIWDVYLRDGEEFLFRAAIGIVKMYCDVLTEQECTTTAAQFLTRLPDNMCTEALFTAIQAIRMTAAKRTFEQILQHHIKNIKHPT</sequence>
<evidence type="ECO:0000259" key="2">
    <source>
        <dbReference type="PROSITE" id="PS50086"/>
    </source>
</evidence>
<accession>A0AAV2RXP1</accession>
<dbReference type="GO" id="GO:0031267">
    <property type="term" value="F:small GTPase binding"/>
    <property type="evidence" value="ECO:0007669"/>
    <property type="project" value="TreeGrafter"/>
</dbReference>
<proteinExistence type="predicted"/>
<dbReference type="AlphaFoldDB" id="A0AAV2RXP1"/>
<comment type="caution">
    <text evidence="3">The sequence shown here is derived from an EMBL/GenBank/DDBJ whole genome shotgun (WGS) entry which is preliminary data.</text>
</comment>
<dbReference type="Gene3D" id="1.10.10.750">
    <property type="entry name" value="Ypt/Rab-GAP domain of gyp1p, domain 1"/>
    <property type="match status" value="1"/>
</dbReference>
<dbReference type="GO" id="GO:0031410">
    <property type="term" value="C:cytoplasmic vesicle"/>
    <property type="evidence" value="ECO:0007669"/>
    <property type="project" value="UniProtKB-ARBA"/>
</dbReference>
<dbReference type="InterPro" id="IPR035969">
    <property type="entry name" value="Rab-GAP_TBC_sf"/>
</dbReference>
<dbReference type="EMBL" id="CAXKWB010032675">
    <property type="protein sequence ID" value="CAL4141674.1"/>
    <property type="molecule type" value="Genomic_DNA"/>
</dbReference>
<evidence type="ECO:0000313" key="3">
    <source>
        <dbReference type="EMBL" id="CAL4141674.1"/>
    </source>
</evidence>
<dbReference type="SMART" id="SM00164">
    <property type="entry name" value="TBC"/>
    <property type="match status" value="1"/>
</dbReference>
<evidence type="ECO:0000313" key="4">
    <source>
        <dbReference type="Proteomes" id="UP001497623"/>
    </source>
</evidence>
<organism evidence="3 4">
    <name type="scientific">Meganyctiphanes norvegica</name>
    <name type="common">Northern krill</name>
    <name type="synonym">Thysanopoda norvegica</name>
    <dbReference type="NCBI Taxonomy" id="48144"/>
    <lineage>
        <taxon>Eukaryota</taxon>
        <taxon>Metazoa</taxon>
        <taxon>Ecdysozoa</taxon>
        <taxon>Arthropoda</taxon>
        <taxon>Crustacea</taxon>
        <taxon>Multicrustacea</taxon>
        <taxon>Malacostraca</taxon>
        <taxon>Eumalacostraca</taxon>
        <taxon>Eucarida</taxon>
        <taxon>Euphausiacea</taxon>
        <taxon>Euphausiidae</taxon>
        <taxon>Meganyctiphanes</taxon>
    </lineage>
</organism>
<dbReference type="PANTHER" id="PTHR47219">
    <property type="entry name" value="RAB GTPASE-ACTIVATING PROTEIN 1-LIKE"/>
    <property type="match status" value="1"/>
</dbReference>
<keyword evidence="4" id="KW-1185">Reference proteome</keyword>
<feature type="domain" description="Rab-GAP TBC" evidence="2">
    <location>
        <begin position="61"/>
        <end position="272"/>
    </location>
</feature>
<gene>
    <name evidence="3" type="ORF">MNOR_LOCUS28900</name>
</gene>
<dbReference type="Pfam" id="PF00566">
    <property type="entry name" value="RabGAP-TBC"/>
    <property type="match status" value="1"/>
</dbReference>
<dbReference type="FunFam" id="1.10.472.80:FF:000006">
    <property type="entry name" value="TBC1 domain family member 14"/>
    <property type="match status" value="1"/>
</dbReference>
<dbReference type="Proteomes" id="UP001497623">
    <property type="component" value="Unassembled WGS sequence"/>
</dbReference>
<dbReference type="GO" id="GO:0005773">
    <property type="term" value="C:vacuole"/>
    <property type="evidence" value="ECO:0007669"/>
    <property type="project" value="UniProtKB-ARBA"/>
</dbReference>
<dbReference type="FunFam" id="1.10.8.270:FF:000008">
    <property type="entry name" value="Putative TBC1 domain family member 14"/>
    <property type="match status" value="1"/>
</dbReference>
<dbReference type="InterPro" id="IPR000195">
    <property type="entry name" value="Rab-GAP-TBC_dom"/>
</dbReference>
<name>A0AAV2RXP1_MEGNR</name>
<dbReference type="GO" id="GO:0005096">
    <property type="term" value="F:GTPase activator activity"/>
    <property type="evidence" value="ECO:0007669"/>
    <property type="project" value="TreeGrafter"/>
</dbReference>
<protein>
    <recommendedName>
        <fullName evidence="2">Rab-GAP TBC domain-containing protein</fullName>
    </recommendedName>
</protein>
<dbReference type="GO" id="GO:0016192">
    <property type="term" value="P:vesicle-mediated transport"/>
    <property type="evidence" value="ECO:0007669"/>
    <property type="project" value="UniProtKB-ARBA"/>
</dbReference>
<dbReference type="PANTHER" id="PTHR47219:SF15">
    <property type="entry name" value="TBC1 DOMAIN FAMILY MEMBER 12 ISOFORM X1"/>
    <property type="match status" value="1"/>
</dbReference>
<dbReference type="PROSITE" id="PS50086">
    <property type="entry name" value="TBC_RABGAP"/>
    <property type="match status" value="1"/>
</dbReference>